<comment type="caution">
    <text evidence="3">The sequence shown here is derived from an EMBL/GenBank/DDBJ whole genome shotgun (WGS) entry which is preliminary data.</text>
</comment>
<organism evidence="3 4">
    <name type="scientific">Massilicoli timonensis</name>
    <dbReference type="NCBI Taxonomy" id="2015901"/>
    <lineage>
        <taxon>Bacteria</taxon>
        <taxon>Bacillati</taxon>
        <taxon>Bacillota</taxon>
        <taxon>Erysipelotrichia</taxon>
        <taxon>Erysipelotrichales</taxon>
        <taxon>Erysipelotrichaceae</taxon>
        <taxon>Massilicoli</taxon>
    </lineage>
</organism>
<feature type="region of interest" description="Disordered" evidence="1">
    <location>
        <begin position="23"/>
        <end position="46"/>
    </location>
</feature>
<accession>A0ABT1SJN3</accession>
<name>A0ABT1SJN3_9FIRM</name>
<evidence type="ECO:0008006" key="5">
    <source>
        <dbReference type="Google" id="ProtNLM"/>
    </source>
</evidence>
<feature type="compositionally biased region" description="Low complexity" evidence="1">
    <location>
        <begin position="32"/>
        <end position="41"/>
    </location>
</feature>
<feature type="chain" id="PRO_5047175397" description="Lipoprotein" evidence="2">
    <location>
        <begin position="22"/>
        <end position="233"/>
    </location>
</feature>
<dbReference type="EMBL" id="JANGCH010000003">
    <property type="protein sequence ID" value="MCQ5121327.1"/>
    <property type="molecule type" value="Genomic_DNA"/>
</dbReference>
<evidence type="ECO:0000313" key="4">
    <source>
        <dbReference type="Proteomes" id="UP001524435"/>
    </source>
</evidence>
<keyword evidence="2" id="KW-0732">Signal</keyword>
<feature type="signal peptide" evidence="2">
    <location>
        <begin position="1"/>
        <end position="21"/>
    </location>
</feature>
<evidence type="ECO:0000256" key="1">
    <source>
        <dbReference type="SAM" id="MobiDB-lite"/>
    </source>
</evidence>
<gene>
    <name evidence="3" type="ORF">NE663_03505</name>
</gene>
<evidence type="ECO:0000256" key="2">
    <source>
        <dbReference type="SAM" id="SignalP"/>
    </source>
</evidence>
<proteinExistence type="predicted"/>
<dbReference type="Proteomes" id="UP001524435">
    <property type="component" value="Unassembled WGS sequence"/>
</dbReference>
<evidence type="ECO:0000313" key="3">
    <source>
        <dbReference type="EMBL" id="MCQ5121327.1"/>
    </source>
</evidence>
<dbReference type="PROSITE" id="PS51257">
    <property type="entry name" value="PROKAR_LIPOPROTEIN"/>
    <property type="match status" value="1"/>
</dbReference>
<sequence>MKKLSMLLFICILCGCSANDANDKKAPDSKQEQPSSKVVEQQEQETQDEDMIYFEHEGYFAHDLRDTAFAYENSIEVAIIHVDRIDGVETYSSVFDAYITPQTFGKATILKSFKNVLDEQQEITFYRTGGKVEFNEFVKTRPEKEQEMLLKMEKKPKYVKEYFTGDIDVEEGKTYLAYLVEDSDIHNDGAYAIVHYQTGLREVKDTKSQSGSSIQVRNNFTNEWENLDDIIDL</sequence>
<reference evidence="3 4" key="1">
    <citation type="submission" date="2022-06" db="EMBL/GenBank/DDBJ databases">
        <title>Isolation of gut microbiota from human fecal samples.</title>
        <authorList>
            <person name="Pamer E.G."/>
            <person name="Barat B."/>
            <person name="Waligurski E."/>
            <person name="Medina S."/>
            <person name="Paddock L."/>
            <person name="Mostad J."/>
        </authorList>
    </citation>
    <scope>NUCLEOTIDE SEQUENCE [LARGE SCALE GENOMIC DNA]</scope>
    <source>
        <strain evidence="3 4">DFI.6.1</strain>
    </source>
</reference>
<dbReference type="RefSeq" id="WP_256197481.1">
    <property type="nucleotide sequence ID" value="NZ_CALVCM010000004.1"/>
</dbReference>
<keyword evidence="4" id="KW-1185">Reference proteome</keyword>
<protein>
    <recommendedName>
        <fullName evidence="5">Lipoprotein</fullName>
    </recommendedName>
</protein>